<keyword evidence="1" id="KW-0175">Coiled coil</keyword>
<gene>
    <name evidence="3" type="ORF">GAZ43_22480</name>
</gene>
<accession>A0A7J5Q5S8</accession>
<name>A0A7J5Q5S8_9BACE</name>
<dbReference type="AlphaFoldDB" id="A0A7J5Q5S8"/>
<evidence type="ECO:0000313" key="3">
    <source>
        <dbReference type="EMBL" id="KAB6336449.1"/>
    </source>
</evidence>
<sequence length="437" mass="52311">MYNLNFMYVMKKLLLILFTILLCFNAFSQNSTYTYEKYGVINQYTNNMVLEVNDILRFSKHKLKNENCFIININDLSSSSKKSTGFILTIALKGYDELNEQYVYIGDAIEAINELVYIGKCLVKSKNKLDIYLNNQGYNYEEIYYNNDLSFSVNFYNMRTDEKGYIPQIPNKFIRIYPIRNKTEQEKREKALKEKQKQEYEKREIEEIKEIKLILDEVNIEKKISNIKNDMIKSYLQKTRDIILNTPIEQLIEENKVKKKNAFLNYNFELRIDSNKNVNIFKDKCSYEFPYYNYNRNKPFGDYKEKKLSTFELSLKDKCRNKYYLNNFNCCKIGNDIFIEDCGFSYKFIFETDIIGVKVKGDNLKYYSNENRISQFEEVHDWCSKNITKNGFYFIHYILIDGELVCRTLDLNKTQKKNLKQYLKIGLLYKLNNYINN</sequence>
<organism evidence="3 4">
    <name type="scientific">Bacteroides xylanisolvens</name>
    <dbReference type="NCBI Taxonomy" id="371601"/>
    <lineage>
        <taxon>Bacteria</taxon>
        <taxon>Pseudomonadati</taxon>
        <taxon>Bacteroidota</taxon>
        <taxon>Bacteroidia</taxon>
        <taxon>Bacteroidales</taxon>
        <taxon>Bacteroidaceae</taxon>
        <taxon>Bacteroides</taxon>
    </lineage>
</organism>
<proteinExistence type="predicted"/>
<reference evidence="3 4" key="1">
    <citation type="journal article" date="2019" name="Nat. Med.">
        <title>A library of human gut bacterial isolates paired with longitudinal multiomics data enables mechanistic microbiome research.</title>
        <authorList>
            <person name="Poyet M."/>
            <person name="Groussin M."/>
            <person name="Gibbons S.M."/>
            <person name="Avila-Pacheco J."/>
            <person name="Jiang X."/>
            <person name="Kearney S.M."/>
            <person name="Perrotta A.R."/>
            <person name="Berdy B."/>
            <person name="Zhao S."/>
            <person name="Lieberman T.D."/>
            <person name="Swanson P.K."/>
            <person name="Smith M."/>
            <person name="Roesemann S."/>
            <person name="Alexander J.E."/>
            <person name="Rich S.A."/>
            <person name="Livny J."/>
            <person name="Vlamakis H."/>
            <person name="Clish C."/>
            <person name="Bullock K."/>
            <person name="Deik A."/>
            <person name="Scott J."/>
            <person name="Pierce K.A."/>
            <person name="Xavier R.J."/>
            <person name="Alm E.J."/>
        </authorList>
    </citation>
    <scope>NUCLEOTIDE SEQUENCE [LARGE SCALE GENOMIC DNA]</scope>
    <source>
        <strain evidence="3 4">BIOML-A16</strain>
    </source>
</reference>
<dbReference type="EMBL" id="WDCP01000083">
    <property type="protein sequence ID" value="KAB6336449.1"/>
    <property type="molecule type" value="Genomic_DNA"/>
</dbReference>
<feature type="coiled-coil region" evidence="1">
    <location>
        <begin position="179"/>
        <end position="208"/>
    </location>
</feature>
<protein>
    <submittedName>
        <fullName evidence="3">Uncharacterized protein</fullName>
    </submittedName>
</protein>
<evidence type="ECO:0000313" key="4">
    <source>
        <dbReference type="Proteomes" id="UP000438288"/>
    </source>
</evidence>
<feature type="signal peptide" evidence="2">
    <location>
        <begin position="1"/>
        <end position="28"/>
    </location>
</feature>
<evidence type="ECO:0000256" key="2">
    <source>
        <dbReference type="SAM" id="SignalP"/>
    </source>
</evidence>
<feature type="chain" id="PRO_5029448896" evidence="2">
    <location>
        <begin position="29"/>
        <end position="437"/>
    </location>
</feature>
<comment type="caution">
    <text evidence="3">The sequence shown here is derived from an EMBL/GenBank/DDBJ whole genome shotgun (WGS) entry which is preliminary data.</text>
</comment>
<evidence type="ECO:0000256" key="1">
    <source>
        <dbReference type="SAM" id="Coils"/>
    </source>
</evidence>
<keyword evidence="2" id="KW-0732">Signal</keyword>
<dbReference type="Proteomes" id="UP000438288">
    <property type="component" value="Unassembled WGS sequence"/>
</dbReference>